<reference evidence="1" key="2">
    <citation type="submission" date="2017-11" db="EMBL/GenBank/DDBJ databases">
        <title>Coralsnake Venomics: Analyses of Venom Gland Transcriptomes and Proteomes of Six Brazilian Taxa.</title>
        <authorList>
            <person name="Aird S.D."/>
            <person name="Jorge da Silva N."/>
            <person name="Qiu L."/>
            <person name="Villar-Briones A."/>
            <person name="Aparecida-Saddi V."/>
            <person name="Campos-Telles M.P."/>
            <person name="Grau M."/>
            <person name="Mikheyev A.S."/>
        </authorList>
    </citation>
    <scope>NUCLEOTIDE SEQUENCE</scope>
    <source>
        <tissue evidence="1">Venom_gland</tissue>
    </source>
</reference>
<proteinExistence type="predicted"/>
<protein>
    <submittedName>
        <fullName evidence="1">Uncharacterized protein</fullName>
    </submittedName>
</protein>
<evidence type="ECO:0000313" key="1">
    <source>
        <dbReference type="EMBL" id="LAB50417.1"/>
    </source>
</evidence>
<accession>A0A2D4NXG7</accession>
<dbReference type="AlphaFoldDB" id="A0A2D4NXG7"/>
<organism evidence="1">
    <name type="scientific">Micrurus surinamensis</name>
    <name type="common">Surinam coral snake</name>
    <dbReference type="NCBI Taxonomy" id="129470"/>
    <lineage>
        <taxon>Eukaryota</taxon>
        <taxon>Metazoa</taxon>
        <taxon>Chordata</taxon>
        <taxon>Craniata</taxon>
        <taxon>Vertebrata</taxon>
        <taxon>Euteleostomi</taxon>
        <taxon>Lepidosauria</taxon>
        <taxon>Squamata</taxon>
        <taxon>Bifurcata</taxon>
        <taxon>Unidentata</taxon>
        <taxon>Episquamata</taxon>
        <taxon>Toxicofera</taxon>
        <taxon>Serpentes</taxon>
        <taxon>Colubroidea</taxon>
        <taxon>Elapidae</taxon>
        <taxon>Elapinae</taxon>
        <taxon>Micrurus</taxon>
    </lineage>
</organism>
<name>A0A2D4NXG7_MICSU</name>
<reference evidence="1" key="1">
    <citation type="submission" date="2017-07" db="EMBL/GenBank/DDBJ databases">
        <authorList>
            <person name="Mikheyev A."/>
            <person name="Grau M."/>
        </authorList>
    </citation>
    <scope>NUCLEOTIDE SEQUENCE</scope>
    <source>
        <tissue evidence="1">Venom_gland</tissue>
    </source>
</reference>
<sequence>MGLGGQVSVDGLVEEVTAFVEHVGHDPPVKSEVHLVETDCCHGQGVDLLTEAVHQDQLFDGELLVAVQDAQLHDDLDQVLDDLLGFFAVVREFLGDPVELIQDLAAGVVNEDAGHVLGGHLA</sequence>
<dbReference type="EMBL" id="IACN01031238">
    <property type="protein sequence ID" value="LAB50417.1"/>
    <property type="molecule type" value="Transcribed_RNA"/>
</dbReference>